<feature type="transmembrane region" description="Helical" evidence="9">
    <location>
        <begin position="34"/>
        <end position="55"/>
    </location>
</feature>
<dbReference type="RefSeq" id="WP_072062538.1">
    <property type="nucleotide sequence ID" value="NZ_CVRY01000001.1"/>
</dbReference>
<evidence type="ECO:0000313" key="12">
    <source>
        <dbReference type="Proteomes" id="UP000183920"/>
    </source>
</evidence>
<dbReference type="Pfam" id="PF00528">
    <property type="entry name" value="BPD_transp_1"/>
    <property type="match status" value="1"/>
</dbReference>
<evidence type="ECO:0000313" key="11">
    <source>
        <dbReference type="EMBL" id="CRL58886.1"/>
    </source>
</evidence>
<sequence>MPLDSQFYKEKKTPSPAAVIWQCFSKDVISMVGFYGVLFLLVLSIIGPHIAPYALDQQFFGHQLTPPSWYQNGNVSYFFGTDDLGRDVFSRILIGTSMTFGGAFIVTFAATLMGLIIGCFAGMTHGLKSAVLNHILDTLLSIPSLLLAIIVVAFVGTSLGHAMIAIWLALLPRLVRMIYSAVNDELNKEYVIASRLDGASNISILWYTVLPNITPVLVSELTRAFSIAILDITALGFLNLGAQLPSPEWGAMLGDSLELIYVAPWTVLIPGATIMISVLLVNLLGDGLQRAINEGVE</sequence>
<dbReference type="GO" id="GO:0005886">
    <property type="term" value="C:plasma membrane"/>
    <property type="evidence" value="ECO:0007669"/>
    <property type="project" value="UniProtKB-SubCell"/>
</dbReference>
<dbReference type="GO" id="GO:0055085">
    <property type="term" value="P:transmembrane transport"/>
    <property type="evidence" value="ECO:0007669"/>
    <property type="project" value="InterPro"/>
</dbReference>
<feature type="transmembrane region" description="Helical" evidence="9">
    <location>
        <begin position="224"/>
        <end position="242"/>
    </location>
</feature>
<evidence type="ECO:0000256" key="7">
    <source>
        <dbReference type="ARBA" id="ARBA00023136"/>
    </source>
</evidence>
<dbReference type="PANTHER" id="PTHR43386:SF5">
    <property type="entry name" value="PUTRESCINE EXPORT SYSTEM PERMEASE PROTEIN SAPC"/>
    <property type="match status" value="1"/>
</dbReference>
<gene>
    <name evidence="11" type="primary">sapC</name>
    <name evidence="11" type="ORF">BN1804_00050</name>
</gene>
<evidence type="ECO:0000256" key="4">
    <source>
        <dbReference type="ARBA" id="ARBA00022519"/>
    </source>
</evidence>
<reference evidence="12" key="1">
    <citation type="submission" date="2015-06" db="EMBL/GenBank/DDBJ databases">
        <authorList>
            <person name="Urmite Genomes"/>
        </authorList>
    </citation>
    <scope>NUCLEOTIDE SEQUENCE [LARGE SCALE GENOMIC DNA]</scope>
    <source>
        <strain evidence="12">CSUR P1867</strain>
    </source>
</reference>
<dbReference type="Gene3D" id="1.10.3720.10">
    <property type="entry name" value="MetI-like"/>
    <property type="match status" value="1"/>
</dbReference>
<keyword evidence="7 9" id="KW-0472">Membrane</keyword>
<dbReference type="AlphaFoldDB" id="A0A0G4PZP3"/>
<keyword evidence="4" id="KW-0997">Cell inner membrane</keyword>
<dbReference type="InterPro" id="IPR000515">
    <property type="entry name" value="MetI-like"/>
</dbReference>
<dbReference type="SUPFAM" id="SSF161098">
    <property type="entry name" value="MetI-like"/>
    <property type="match status" value="1"/>
</dbReference>
<organism evidence="11 12">
    <name type="scientific">Proteus penneri</name>
    <dbReference type="NCBI Taxonomy" id="102862"/>
    <lineage>
        <taxon>Bacteria</taxon>
        <taxon>Pseudomonadati</taxon>
        <taxon>Pseudomonadota</taxon>
        <taxon>Gammaproteobacteria</taxon>
        <taxon>Enterobacterales</taxon>
        <taxon>Morganellaceae</taxon>
        <taxon>Proteus</taxon>
    </lineage>
</organism>
<keyword evidence="2 9" id="KW-0813">Transport</keyword>
<feature type="transmembrane region" description="Helical" evidence="9">
    <location>
        <begin position="100"/>
        <end position="125"/>
    </location>
</feature>
<name>A0A0G4PZP3_9GAMM</name>
<comment type="subcellular location">
    <subcellularLocation>
        <location evidence="1">Cell inner membrane</location>
        <topology evidence="1">Multi-pass membrane protein</topology>
    </subcellularLocation>
    <subcellularLocation>
        <location evidence="9">Cell membrane</location>
        <topology evidence="9">Multi-pass membrane protein</topology>
    </subcellularLocation>
</comment>
<dbReference type="Proteomes" id="UP000183920">
    <property type="component" value="Unassembled WGS sequence"/>
</dbReference>
<dbReference type="EMBL" id="CVRY01000001">
    <property type="protein sequence ID" value="CRL58886.1"/>
    <property type="molecule type" value="Genomic_DNA"/>
</dbReference>
<feature type="transmembrane region" description="Helical" evidence="9">
    <location>
        <begin position="145"/>
        <end position="170"/>
    </location>
</feature>
<dbReference type="CDD" id="cd06261">
    <property type="entry name" value="TM_PBP2"/>
    <property type="match status" value="1"/>
</dbReference>
<keyword evidence="6 9" id="KW-1133">Transmembrane helix</keyword>
<evidence type="ECO:0000256" key="5">
    <source>
        <dbReference type="ARBA" id="ARBA00022692"/>
    </source>
</evidence>
<evidence type="ECO:0000256" key="8">
    <source>
        <dbReference type="ARBA" id="ARBA00024202"/>
    </source>
</evidence>
<dbReference type="Pfam" id="PF12911">
    <property type="entry name" value="OppC_N"/>
    <property type="match status" value="1"/>
</dbReference>
<feature type="transmembrane region" description="Helical" evidence="9">
    <location>
        <begin position="262"/>
        <end position="284"/>
    </location>
</feature>
<dbReference type="PANTHER" id="PTHR43386">
    <property type="entry name" value="OLIGOPEPTIDE TRANSPORT SYSTEM PERMEASE PROTEIN APPC"/>
    <property type="match status" value="1"/>
</dbReference>
<accession>A0A0G4PZP3</accession>
<evidence type="ECO:0000259" key="10">
    <source>
        <dbReference type="PROSITE" id="PS50928"/>
    </source>
</evidence>
<evidence type="ECO:0000256" key="9">
    <source>
        <dbReference type="RuleBase" id="RU363032"/>
    </source>
</evidence>
<evidence type="ECO:0000256" key="1">
    <source>
        <dbReference type="ARBA" id="ARBA00004429"/>
    </source>
</evidence>
<dbReference type="InterPro" id="IPR025966">
    <property type="entry name" value="OppC_N"/>
</dbReference>
<keyword evidence="3" id="KW-1003">Cell membrane</keyword>
<feature type="domain" description="ABC transmembrane type-1" evidence="10">
    <location>
        <begin position="100"/>
        <end position="285"/>
    </location>
</feature>
<evidence type="ECO:0000256" key="6">
    <source>
        <dbReference type="ARBA" id="ARBA00022989"/>
    </source>
</evidence>
<protein>
    <submittedName>
        <fullName evidence="11">Peptide transport system permease protein SapC</fullName>
    </submittedName>
</protein>
<evidence type="ECO:0000256" key="3">
    <source>
        <dbReference type="ARBA" id="ARBA00022475"/>
    </source>
</evidence>
<comment type="similarity">
    <text evidence="8">Belongs to the binding-protein-dependent transport system permease family. OppBC subfamily.</text>
</comment>
<dbReference type="InterPro" id="IPR035906">
    <property type="entry name" value="MetI-like_sf"/>
</dbReference>
<dbReference type="NCBIfam" id="NF011691">
    <property type="entry name" value="PRK15111.1"/>
    <property type="match status" value="1"/>
</dbReference>
<dbReference type="InterPro" id="IPR050366">
    <property type="entry name" value="BP-dependent_transpt_permease"/>
</dbReference>
<dbReference type="FunFam" id="1.10.3720.10:FF:000019">
    <property type="entry name" value="Antimicrobial peptide ABC transporter permease SapC"/>
    <property type="match status" value="1"/>
</dbReference>
<keyword evidence="5 9" id="KW-0812">Transmembrane</keyword>
<dbReference type="PROSITE" id="PS50928">
    <property type="entry name" value="ABC_TM1"/>
    <property type="match status" value="1"/>
</dbReference>
<proteinExistence type="inferred from homology"/>
<evidence type="ECO:0000256" key="2">
    <source>
        <dbReference type="ARBA" id="ARBA00022448"/>
    </source>
</evidence>